<sequence>MSNVKKTLLFKGFLVIILFNKASGMFLGLAPISGKKLESRAAFPLCFLIYNMHKHRKEIML</sequence>
<accession>A0A928KNV9</accession>
<gene>
    <name evidence="1" type="ORF">E7512_00400</name>
</gene>
<comment type="caution">
    <text evidence="1">The sequence shown here is derived from an EMBL/GenBank/DDBJ whole genome shotgun (WGS) entry which is preliminary data.</text>
</comment>
<proteinExistence type="predicted"/>
<protein>
    <submittedName>
        <fullName evidence="1">Uncharacterized protein</fullName>
    </submittedName>
</protein>
<dbReference type="Proteomes" id="UP000754750">
    <property type="component" value="Unassembled WGS sequence"/>
</dbReference>
<dbReference type="AlphaFoldDB" id="A0A928KNV9"/>
<organism evidence="1 2">
    <name type="scientific">Faecalispora sporosphaeroides</name>
    <dbReference type="NCBI Taxonomy" id="1549"/>
    <lineage>
        <taxon>Bacteria</taxon>
        <taxon>Bacillati</taxon>
        <taxon>Bacillota</taxon>
        <taxon>Clostridia</taxon>
        <taxon>Eubacteriales</taxon>
        <taxon>Oscillospiraceae</taxon>
        <taxon>Faecalispora</taxon>
    </lineage>
</organism>
<evidence type="ECO:0000313" key="1">
    <source>
        <dbReference type="EMBL" id="MBE6832043.1"/>
    </source>
</evidence>
<name>A0A928KNV9_9FIRM</name>
<evidence type="ECO:0000313" key="2">
    <source>
        <dbReference type="Proteomes" id="UP000754750"/>
    </source>
</evidence>
<dbReference type="EMBL" id="SVNY01000001">
    <property type="protein sequence ID" value="MBE6832043.1"/>
    <property type="molecule type" value="Genomic_DNA"/>
</dbReference>
<reference evidence="1" key="1">
    <citation type="submission" date="2019-04" db="EMBL/GenBank/DDBJ databases">
        <title>Evolution of Biomass-Degrading Anaerobic Consortia Revealed by Metagenomics.</title>
        <authorList>
            <person name="Peng X."/>
        </authorList>
    </citation>
    <scope>NUCLEOTIDE SEQUENCE</scope>
    <source>
        <strain evidence="1">SIG551</strain>
    </source>
</reference>